<accession>A0A834TF69</accession>
<keyword evidence="1" id="KW-0812">Transmembrane</keyword>
<name>A0A834TF69_9FABA</name>
<dbReference type="EMBL" id="JAAIUW010000008">
    <property type="protein sequence ID" value="KAF7820695.1"/>
    <property type="molecule type" value="Genomic_DNA"/>
</dbReference>
<evidence type="ECO:0000256" key="1">
    <source>
        <dbReference type="SAM" id="Phobius"/>
    </source>
</evidence>
<dbReference type="AlphaFoldDB" id="A0A834TF69"/>
<keyword evidence="3" id="KW-1185">Reference proteome</keyword>
<feature type="transmembrane region" description="Helical" evidence="1">
    <location>
        <begin position="20"/>
        <end position="43"/>
    </location>
</feature>
<keyword evidence="1" id="KW-1133">Transmembrane helix</keyword>
<protein>
    <submittedName>
        <fullName evidence="2">Uncharacterized protein</fullName>
    </submittedName>
</protein>
<keyword evidence="1" id="KW-0472">Membrane</keyword>
<reference evidence="2" key="1">
    <citation type="submission" date="2020-09" db="EMBL/GenBank/DDBJ databases">
        <title>Genome-Enabled Discovery of Anthraquinone Biosynthesis in Senna tora.</title>
        <authorList>
            <person name="Kang S.-H."/>
            <person name="Pandey R.P."/>
            <person name="Lee C.-M."/>
            <person name="Sim J.-S."/>
            <person name="Jeong J.-T."/>
            <person name="Choi B.-S."/>
            <person name="Jung M."/>
            <person name="Ginzburg D."/>
            <person name="Zhao K."/>
            <person name="Won S.Y."/>
            <person name="Oh T.-J."/>
            <person name="Yu Y."/>
            <person name="Kim N.-H."/>
            <person name="Lee O.R."/>
            <person name="Lee T.-H."/>
            <person name="Bashyal P."/>
            <person name="Kim T.-S."/>
            <person name="Lee W.-H."/>
            <person name="Kawkins C."/>
            <person name="Kim C.-K."/>
            <person name="Kim J.S."/>
            <person name="Ahn B.O."/>
            <person name="Rhee S.Y."/>
            <person name="Sohng J.K."/>
        </authorList>
    </citation>
    <scope>NUCLEOTIDE SEQUENCE</scope>
    <source>
        <tissue evidence="2">Leaf</tissue>
    </source>
</reference>
<organism evidence="2 3">
    <name type="scientific">Senna tora</name>
    <dbReference type="NCBI Taxonomy" id="362788"/>
    <lineage>
        <taxon>Eukaryota</taxon>
        <taxon>Viridiplantae</taxon>
        <taxon>Streptophyta</taxon>
        <taxon>Embryophyta</taxon>
        <taxon>Tracheophyta</taxon>
        <taxon>Spermatophyta</taxon>
        <taxon>Magnoliopsida</taxon>
        <taxon>eudicotyledons</taxon>
        <taxon>Gunneridae</taxon>
        <taxon>Pentapetalae</taxon>
        <taxon>rosids</taxon>
        <taxon>fabids</taxon>
        <taxon>Fabales</taxon>
        <taxon>Fabaceae</taxon>
        <taxon>Caesalpinioideae</taxon>
        <taxon>Cassia clade</taxon>
        <taxon>Senna</taxon>
    </lineage>
</organism>
<dbReference type="Proteomes" id="UP000634136">
    <property type="component" value="Unassembled WGS sequence"/>
</dbReference>
<evidence type="ECO:0000313" key="3">
    <source>
        <dbReference type="Proteomes" id="UP000634136"/>
    </source>
</evidence>
<sequence>MAASVFSLFAKNRVCNINTFVFAVTIFCCSKLLSLCHFIILCANGDNHPRILPNASLHSPASTGSLAENPTPLSLLLRDDLTLNGNIAARAAAPRVVSGGFNSLRLDSKNPEVGESVVSSSRFEILGSEGWTVAYEEETTQCPIPKTSLILARMDPPVRVEPRVGEPVEGPVEGAEVGVVAAAAECSDGISDESEAVGELGAGEAKEERLVVRDDLADAFEGDGVVSEADDVGVGEGLP</sequence>
<comment type="caution">
    <text evidence="2">The sequence shown here is derived from an EMBL/GenBank/DDBJ whole genome shotgun (WGS) entry which is preliminary data.</text>
</comment>
<evidence type="ECO:0000313" key="2">
    <source>
        <dbReference type="EMBL" id="KAF7820695.1"/>
    </source>
</evidence>
<proteinExistence type="predicted"/>
<gene>
    <name evidence="2" type="ORF">G2W53_026150</name>
</gene>